<name>A0ACC8XC54_9FIRM</name>
<organism evidence="1 2">
    <name type="scientific">Candidatus Epulonipiscium fishelsonii</name>
    <dbReference type="NCBI Taxonomy" id="77094"/>
    <lineage>
        <taxon>Bacteria</taxon>
        <taxon>Bacillati</taxon>
        <taxon>Bacillota</taxon>
        <taxon>Clostridia</taxon>
        <taxon>Lachnospirales</taxon>
        <taxon>Lachnospiraceae</taxon>
        <taxon>Candidatus Epulonipiscium</taxon>
    </lineage>
</organism>
<sequence length="426" mass="46169">MNIRKLDTATQCIQAGFYPENGEPRIAPLVQSTTYKYNDADEVAKLFDLEVAGHMYSRISNPTCGVLEEKISVLEGGVGAIATSSGQSAVMLSIINIASAGDHILAMSNLYGGTLNLFKVTLKKLGIEFSFVSPDTSLEEMKQQIKPNTKAIFGETIGNPGLSVLDFEKVSNLAKFAGVPLIIDNTFATPHLCRPFEHGADIVVHSTTKYIDGHATSVGGILVDSGKFNWANGKFPDFTTPDNSYHGLIYCDAFKESAYITKARVNLLRDMGCVMSPFNAWLTNLGAETLAVRMDRHCENALAIAKFLQNHSKVSWVSYPALETNPSYELTKKYLPNGASGIIAFGVKGGVQSGKNLINNVKLASLVVHVGDLRTHLLHPASMTHRQLSEEAQLLAGVSPDLIRLSVGIENVNDLINDLDQALNRA</sequence>
<dbReference type="Proteomes" id="UP000188637">
    <property type="component" value="Unassembled WGS sequence"/>
</dbReference>
<evidence type="ECO:0000313" key="2">
    <source>
        <dbReference type="Proteomes" id="UP000188637"/>
    </source>
</evidence>
<protein>
    <submittedName>
        <fullName evidence="1">O-acetylhomoserine aminocarboxypropyltransferase</fullName>
    </submittedName>
</protein>
<gene>
    <name evidence="1" type="ORF">AN640_08800</name>
</gene>
<reference evidence="1" key="1">
    <citation type="submission" date="2016-08" db="EMBL/GenBank/DDBJ databases">
        <authorList>
            <person name="Ngugi D.K."/>
            <person name="Miyake S."/>
            <person name="Stingl U."/>
        </authorList>
    </citation>
    <scope>NUCLEOTIDE SEQUENCE</scope>
    <source>
        <strain evidence="1">SCG-D08WGA-EpuloA1</strain>
    </source>
</reference>
<evidence type="ECO:0000313" key="1">
    <source>
        <dbReference type="EMBL" id="ONI40303.1"/>
    </source>
</evidence>
<proteinExistence type="predicted"/>
<comment type="caution">
    <text evidence="1">The sequence shown here is derived from an EMBL/GenBank/DDBJ whole genome shotgun (WGS) entry which is preliminary data.</text>
</comment>
<keyword evidence="2" id="KW-1185">Reference proteome</keyword>
<accession>A0ACC8XC54</accession>
<dbReference type="EMBL" id="LJHD01000241">
    <property type="protein sequence ID" value="ONI40303.1"/>
    <property type="molecule type" value="Genomic_DNA"/>
</dbReference>